<comment type="caution">
    <text evidence="2">The sequence shown here is derived from an EMBL/GenBank/DDBJ whole genome shotgun (WGS) entry which is preliminary data.</text>
</comment>
<accession>A0AAN6N0U8</accession>
<dbReference type="AlphaFoldDB" id="A0AAN6N0U8"/>
<gene>
    <name evidence="2" type="ORF">QBC46DRAFT_345351</name>
</gene>
<proteinExistence type="predicted"/>
<name>A0AAN6N0U8_9PEZI</name>
<keyword evidence="3" id="KW-1185">Reference proteome</keyword>
<feature type="region of interest" description="Disordered" evidence="1">
    <location>
        <begin position="1"/>
        <end position="73"/>
    </location>
</feature>
<evidence type="ECO:0000313" key="3">
    <source>
        <dbReference type="Proteomes" id="UP001303473"/>
    </source>
</evidence>
<evidence type="ECO:0000313" key="2">
    <source>
        <dbReference type="EMBL" id="KAK3936705.1"/>
    </source>
</evidence>
<dbReference type="EMBL" id="MU853875">
    <property type="protein sequence ID" value="KAK3936705.1"/>
    <property type="molecule type" value="Genomic_DNA"/>
</dbReference>
<sequence length="635" mass="70426">MEKSASVSTSSTPASVCGNSSRHEQLVEGLSNEELSDGELTPEELSPDRSLTADLPSEETNTKAGADNVKAKLAQTEDLETPWDFIKLSNGDENDEIHRLEHHLKDVNHMTDKLDRAVRALSAKVEERWPTRNMPYSRVSALLIQWEDDDLGVHEEIRELHELLARWFRYSVEEWFIPKGSHGEIYMALLNKLHSFTKASDGEGSLVLIYYGGHAKQDPRNPGPIWFPRRCSSKDRHVQSAHLLPILSELDCDVLLLFDSCQAIPPRLTSAGNGVVSVLSATGFDPGLPGIAAAVGPHSFTRALIDELASLVNSFVSEDNPKPIADIALHGNLLARMKLHLSSVYKDAFGRLASDTRGGGVLFEPPRRRTAIYKFLSENKDPRPIYLAPIPANPKTESAVHSEKSTTTSEGVEESIPPRLPKVDENDVPKVLVRILLDSSTFSVDQCANWLLQAPPEAKSVEIEGVYDSLSTLLVVKMPLAVWNLLPRGPAIDLIGFITSSNQASRLNEQILRKLGFLPSLGSQFPTSNYHFTESQPQSSFDYPSIECPSVNSSGVQQASVYPGWGSHEHMDIDYHFRVLNDTSPFELTPPYIESGHRRCEKCLEYEIHPVSAVARMRSGPLLSGNYFCMYQSLL</sequence>
<evidence type="ECO:0000256" key="1">
    <source>
        <dbReference type="SAM" id="MobiDB-lite"/>
    </source>
</evidence>
<feature type="region of interest" description="Disordered" evidence="1">
    <location>
        <begin position="395"/>
        <end position="420"/>
    </location>
</feature>
<dbReference type="Proteomes" id="UP001303473">
    <property type="component" value="Unassembled WGS sequence"/>
</dbReference>
<protein>
    <submittedName>
        <fullName evidence="2">Uncharacterized protein</fullName>
    </submittedName>
</protein>
<feature type="compositionally biased region" description="Low complexity" evidence="1">
    <location>
        <begin position="1"/>
        <end position="16"/>
    </location>
</feature>
<organism evidence="2 3">
    <name type="scientific">Diplogelasinospora grovesii</name>
    <dbReference type="NCBI Taxonomy" id="303347"/>
    <lineage>
        <taxon>Eukaryota</taxon>
        <taxon>Fungi</taxon>
        <taxon>Dikarya</taxon>
        <taxon>Ascomycota</taxon>
        <taxon>Pezizomycotina</taxon>
        <taxon>Sordariomycetes</taxon>
        <taxon>Sordariomycetidae</taxon>
        <taxon>Sordariales</taxon>
        <taxon>Diplogelasinosporaceae</taxon>
        <taxon>Diplogelasinospora</taxon>
    </lineage>
</organism>
<reference evidence="3" key="1">
    <citation type="journal article" date="2023" name="Mol. Phylogenet. Evol.">
        <title>Genome-scale phylogeny and comparative genomics of the fungal order Sordariales.</title>
        <authorList>
            <person name="Hensen N."/>
            <person name="Bonometti L."/>
            <person name="Westerberg I."/>
            <person name="Brannstrom I.O."/>
            <person name="Guillou S."/>
            <person name="Cros-Aarteil S."/>
            <person name="Calhoun S."/>
            <person name="Haridas S."/>
            <person name="Kuo A."/>
            <person name="Mondo S."/>
            <person name="Pangilinan J."/>
            <person name="Riley R."/>
            <person name="LaButti K."/>
            <person name="Andreopoulos B."/>
            <person name="Lipzen A."/>
            <person name="Chen C."/>
            <person name="Yan M."/>
            <person name="Daum C."/>
            <person name="Ng V."/>
            <person name="Clum A."/>
            <person name="Steindorff A."/>
            <person name="Ohm R.A."/>
            <person name="Martin F."/>
            <person name="Silar P."/>
            <person name="Natvig D.O."/>
            <person name="Lalanne C."/>
            <person name="Gautier V."/>
            <person name="Ament-Velasquez S.L."/>
            <person name="Kruys A."/>
            <person name="Hutchinson M.I."/>
            <person name="Powell A.J."/>
            <person name="Barry K."/>
            <person name="Miller A.N."/>
            <person name="Grigoriev I.V."/>
            <person name="Debuchy R."/>
            <person name="Gladieux P."/>
            <person name="Hiltunen Thoren M."/>
            <person name="Johannesson H."/>
        </authorList>
    </citation>
    <scope>NUCLEOTIDE SEQUENCE [LARGE SCALE GENOMIC DNA]</scope>
    <source>
        <strain evidence="3">CBS 340.73</strain>
    </source>
</reference>